<comment type="pathway">
    <text evidence="4">Carbohydrate biosynthesis.</text>
</comment>
<keyword evidence="3" id="KW-0413">Isomerase</keyword>
<comment type="caution">
    <text evidence="6">The sequence shown here is derived from an EMBL/GenBank/DDBJ whole genome shotgun (WGS) entry which is preliminary data.</text>
</comment>
<dbReference type="PROSITE" id="PS51440">
    <property type="entry name" value="TIM_2"/>
    <property type="match status" value="1"/>
</dbReference>
<dbReference type="NCBIfam" id="TIGR00419">
    <property type="entry name" value="tim"/>
    <property type="match status" value="1"/>
</dbReference>
<dbReference type="SUPFAM" id="SSF51351">
    <property type="entry name" value="Triosephosphate isomerase (TIM)"/>
    <property type="match status" value="1"/>
</dbReference>
<evidence type="ECO:0000256" key="2">
    <source>
        <dbReference type="ARBA" id="ARBA00011738"/>
    </source>
</evidence>
<dbReference type="Gene3D" id="3.20.20.70">
    <property type="entry name" value="Aldolase class I"/>
    <property type="match status" value="1"/>
</dbReference>
<comment type="similarity">
    <text evidence="1">Belongs to the triosephosphate isomerase family.</text>
</comment>
<dbReference type="InterPro" id="IPR020861">
    <property type="entry name" value="Triosephosphate_isomerase_AS"/>
</dbReference>
<evidence type="ECO:0000256" key="1">
    <source>
        <dbReference type="ARBA" id="ARBA00007422"/>
    </source>
</evidence>
<comment type="subunit">
    <text evidence="2">Homodimer.</text>
</comment>
<dbReference type="PANTHER" id="PTHR21139">
    <property type="entry name" value="TRIOSEPHOSPHATE ISOMERASE"/>
    <property type="match status" value="1"/>
</dbReference>
<dbReference type="GO" id="GO:0019563">
    <property type="term" value="P:glycerol catabolic process"/>
    <property type="evidence" value="ECO:0007669"/>
    <property type="project" value="TreeGrafter"/>
</dbReference>
<feature type="region of interest" description="Disordered" evidence="5">
    <location>
        <begin position="36"/>
        <end position="59"/>
    </location>
</feature>
<dbReference type="InterPro" id="IPR000652">
    <property type="entry name" value="Triosephosphate_isomerase"/>
</dbReference>
<dbReference type="PANTHER" id="PTHR21139:SF2">
    <property type="entry name" value="TRIOSEPHOSPHATE ISOMERASE"/>
    <property type="match status" value="1"/>
</dbReference>
<dbReference type="InterPro" id="IPR022896">
    <property type="entry name" value="TrioseP_Isoase_bac/euk"/>
</dbReference>
<accession>A0A8T0VNZ5</accession>
<dbReference type="Proteomes" id="UP000823388">
    <property type="component" value="Chromosome 2N"/>
</dbReference>
<dbReference type="GO" id="GO:0005829">
    <property type="term" value="C:cytosol"/>
    <property type="evidence" value="ECO:0007669"/>
    <property type="project" value="TreeGrafter"/>
</dbReference>
<evidence type="ECO:0000256" key="3">
    <source>
        <dbReference type="ARBA" id="ARBA00023235"/>
    </source>
</evidence>
<dbReference type="GO" id="GO:0046166">
    <property type="term" value="P:glyceraldehyde-3-phosphate biosynthetic process"/>
    <property type="evidence" value="ECO:0007669"/>
    <property type="project" value="TreeGrafter"/>
</dbReference>
<name>A0A8T0VNZ5_PANVG</name>
<dbReference type="CDD" id="cd00311">
    <property type="entry name" value="TIM"/>
    <property type="match status" value="1"/>
</dbReference>
<dbReference type="InterPro" id="IPR013785">
    <property type="entry name" value="Aldolase_TIM"/>
</dbReference>
<dbReference type="EMBL" id="CM029040">
    <property type="protein sequence ID" value="KAG2636445.1"/>
    <property type="molecule type" value="Genomic_DNA"/>
</dbReference>
<reference evidence="6" key="1">
    <citation type="submission" date="2020-05" db="EMBL/GenBank/DDBJ databases">
        <title>WGS assembly of Panicum virgatum.</title>
        <authorList>
            <person name="Lovell J.T."/>
            <person name="Jenkins J."/>
            <person name="Shu S."/>
            <person name="Juenger T.E."/>
            <person name="Schmutz J."/>
        </authorList>
    </citation>
    <scope>NUCLEOTIDE SEQUENCE</scope>
    <source>
        <strain evidence="6">AP13</strain>
    </source>
</reference>
<dbReference type="InterPro" id="IPR035990">
    <property type="entry name" value="TIM_sf"/>
</dbReference>
<dbReference type="HAMAP" id="MF_00147_B">
    <property type="entry name" value="TIM_B"/>
    <property type="match status" value="1"/>
</dbReference>
<proteinExistence type="inferred from homology"/>
<evidence type="ECO:0000313" key="7">
    <source>
        <dbReference type="Proteomes" id="UP000823388"/>
    </source>
</evidence>
<protein>
    <submittedName>
        <fullName evidence="6">Uncharacterized protein</fullName>
    </submittedName>
</protein>
<evidence type="ECO:0000313" key="6">
    <source>
        <dbReference type="EMBL" id="KAG2636445.1"/>
    </source>
</evidence>
<dbReference type="GO" id="GO:0006094">
    <property type="term" value="P:gluconeogenesis"/>
    <property type="evidence" value="ECO:0007669"/>
    <property type="project" value="TreeGrafter"/>
</dbReference>
<dbReference type="Pfam" id="PF00121">
    <property type="entry name" value="TIM"/>
    <property type="match status" value="1"/>
</dbReference>
<organism evidence="6 7">
    <name type="scientific">Panicum virgatum</name>
    <name type="common">Blackwell switchgrass</name>
    <dbReference type="NCBI Taxonomy" id="38727"/>
    <lineage>
        <taxon>Eukaryota</taxon>
        <taxon>Viridiplantae</taxon>
        <taxon>Streptophyta</taxon>
        <taxon>Embryophyta</taxon>
        <taxon>Tracheophyta</taxon>
        <taxon>Spermatophyta</taxon>
        <taxon>Magnoliopsida</taxon>
        <taxon>Liliopsida</taxon>
        <taxon>Poales</taxon>
        <taxon>Poaceae</taxon>
        <taxon>PACMAD clade</taxon>
        <taxon>Panicoideae</taxon>
        <taxon>Panicodae</taxon>
        <taxon>Paniceae</taxon>
        <taxon>Panicinae</taxon>
        <taxon>Panicum</taxon>
        <taxon>Panicum sect. Hiantes</taxon>
    </lineage>
</organism>
<keyword evidence="7" id="KW-1185">Reference proteome</keyword>
<evidence type="ECO:0000256" key="5">
    <source>
        <dbReference type="SAM" id="MobiDB-lite"/>
    </source>
</evidence>
<gene>
    <name evidence="6" type="ORF">PVAP13_2NG450900</name>
</gene>
<evidence type="ECO:0000256" key="4">
    <source>
        <dbReference type="ARBA" id="ARBA00024331"/>
    </source>
</evidence>
<dbReference type="FunFam" id="3.20.20.70:FF:000025">
    <property type="entry name" value="Triosephosphate isomerase"/>
    <property type="match status" value="1"/>
</dbReference>
<dbReference type="PROSITE" id="PS00171">
    <property type="entry name" value="TIM_1"/>
    <property type="match status" value="1"/>
</dbReference>
<dbReference type="GO" id="GO:0004807">
    <property type="term" value="F:triose-phosphate isomerase activity"/>
    <property type="evidence" value="ECO:0007669"/>
    <property type="project" value="InterPro"/>
</dbReference>
<sequence>MPWPRTLARVAVPRLPRSPPDAPSCPAPRPCLPPPPSVRSSGGCGCAHHPTSRTGTTTRTAARLEPRLPLLPPTAAARQRMAAAPGSLACSSRLSRLADLRRTPAAPAAPQQVHLGCSRRRAQRTVAMAGSGKFFVGGNWKCNGTKDSISKLVSELNAATLETDVDVVVAPPFIYIDQVKNSLTGRIEVSSQNVWIGKGGAYTGEISAEQLVDIGCQWVILGHSERRNIIGETDEFIGKKAAYALSQNVKVIACIGELLEEREAGKTFDVCFKQMKAYADSISNWADVVIAYEPVWAIGTGKVATPEQAQEVHAAIRDWLKTNVSPDVASSIRIIYGGSVNAANCAELAKKEDIDGFLVGGASLKGPDFTTIINSVTSKKVAA</sequence>
<dbReference type="AlphaFoldDB" id="A0A8T0VNZ5"/>
<dbReference type="GO" id="GO:0006096">
    <property type="term" value="P:glycolytic process"/>
    <property type="evidence" value="ECO:0007669"/>
    <property type="project" value="InterPro"/>
</dbReference>